<dbReference type="Proteomes" id="UP001272097">
    <property type="component" value="Unassembled WGS sequence"/>
</dbReference>
<dbReference type="RefSeq" id="WP_320213005.1">
    <property type="nucleotide sequence ID" value="NZ_JAVIIS010000006.1"/>
</dbReference>
<evidence type="ECO:0000313" key="1">
    <source>
        <dbReference type="EMBL" id="MDX8439108.1"/>
    </source>
</evidence>
<evidence type="ECO:0000313" key="2">
    <source>
        <dbReference type="Proteomes" id="UP001272097"/>
    </source>
</evidence>
<gene>
    <name evidence="1" type="ORF">RFM51_05845</name>
</gene>
<comment type="caution">
    <text evidence="1">The sequence shown here is derived from an EMBL/GenBank/DDBJ whole genome shotgun (WGS) entry which is preliminary data.</text>
</comment>
<proteinExistence type="predicted"/>
<protein>
    <submittedName>
        <fullName evidence="1">Uncharacterized protein</fullName>
    </submittedName>
</protein>
<reference evidence="1 2" key="1">
    <citation type="submission" date="2023-08" db="EMBL/GenBank/DDBJ databases">
        <title>Implementing the SeqCode for naming new Mesorhizobium species isolated from Vachellia karroo root nodules.</title>
        <authorList>
            <person name="Van Lill M."/>
        </authorList>
    </citation>
    <scope>NUCLEOTIDE SEQUENCE [LARGE SCALE GENOMIC DNA]</scope>
    <source>
        <strain evidence="1 2">VK3E</strain>
    </source>
</reference>
<sequence>MKTCLIGGADTARKNGPESRRFDVLDIGANGCFSKVCGHFAGLATRWFHACTRYWRVHGTADCESRPEAQPRNRIPWGNFRAYAAARSVVGASLQRNNPSRIVLADGHMDVRFIGHYI</sequence>
<accession>A0ABU4WSS5</accession>
<dbReference type="EMBL" id="JAVIIS010000006">
    <property type="protein sequence ID" value="MDX8439108.1"/>
    <property type="molecule type" value="Genomic_DNA"/>
</dbReference>
<keyword evidence="2" id="KW-1185">Reference proteome</keyword>
<name>A0ABU4WSS5_9HYPH</name>
<organism evidence="1 2">
    <name type="scientific">Mesorhizobium australafricanum</name>
    <dbReference type="NCBI Taxonomy" id="3072311"/>
    <lineage>
        <taxon>Bacteria</taxon>
        <taxon>Pseudomonadati</taxon>
        <taxon>Pseudomonadota</taxon>
        <taxon>Alphaproteobacteria</taxon>
        <taxon>Hyphomicrobiales</taxon>
        <taxon>Phyllobacteriaceae</taxon>
        <taxon>Mesorhizobium</taxon>
    </lineage>
</organism>